<sequence length="268" mass="30307">MLPLNIFVVAEKNNISNINSNNQNNNRDSLLPNNSGNYSIDLFENVDNSTLHPFIGGDLQHRRRSASSSSRLSSVQKAEFVNNSLLARRQGMPERTPSTRITMTRPNQIVSQEGKLRRQNSDPSPTTKRRPRLEIFPPPSPSPNHNSTQNLFAQTLNSPIYRPNIDGDLLTIPRCGASPSVGSFQSDPESCLDGLQFQYSGTYGEDEYEDFEPFSIGRQLFFEFFMSQSVSILLNNILIFNTKRNNLNKNNFNINVSVLLTFKIKITF</sequence>
<evidence type="ECO:0000256" key="1">
    <source>
        <dbReference type="SAM" id="MobiDB-lite"/>
    </source>
</evidence>
<evidence type="ECO:0000313" key="2">
    <source>
        <dbReference type="Proteomes" id="UP000887563"/>
    </source>
</evidence>
<dbReference type="WBParaSite" id="Minc3s03113g32829">
    <property type="protein sequence ID" value="Minc3s03113g32829"/>
    <property type="gene ID" value="Minc3s03113g32829"/>
</dbReference>
<accession>A0A914MYC9</accession>
<dbReference type="Proteomes" id="UP000887563">
    <property type="component" value="Unplaced"/>
</dbReference>
<keyword evidence="2" id="KW-1185">Reference proteome</keyword>
<evidence type="ECO:0000313" key="3">
    <source>
        <dbReference type="WBParaSite" id="Minc3s03113g32829"/>
    </source>
</evidence>
<proteinExistence type="predicted"/>
<reference evidence="3" key="1">
    <citation type="submission" date="2022-11" db="UniProtKB">
        <authorList>
            <consortium name="WormBaseParasite"/>
        </authorList>
    </citation>
    <scope>IDENTIFICATION</scope>
</reference>
<organism evidence="2 3">
    <name type="scientific">Meloidogyne incognita</name>
    <name type="common">Southern root-knot nematode worm</name>
    <name type="synonym">Oxyuris incognita</name>
    <dbReference type="NCBI Taxonomy" id="6306"/>
    <lineage>
        <taxon>Eukaryota</taxon>
        <taxon>Metazoa</taxon>
        <taxon>Ecdysozoa</taxon>
        <taxon>Nematoda</taxon>
        <taxon>Chromadorea</taxon>
        <taxon>Rhabditida</taxon>
        <taxon>Tylenchina</taxon>
        <taxon>Tylenchomorpha</taxon>
        <taxon>Tylenchoidea</taxon>
        <taxon>Meloidogynidae</taxon>
        <taxon>Meloidogyninae</taxon>
        <taxon>Meloidogyne</taxon>
        <taxon>Meloidogyne incognita group</taxon>
    </lineage>
</organism>
<dbReference type="AlphaFoldDB" id="A0A914MYC9"/>
<name>A0A914MYC9_MELIC</name>
<protein>
    <submittedName>
        <fullName evidence="3">Uncharacterized protein</fullName>
    </submittedName>
</protein>
<feature type="region of interest" description="Disordered" evidence="1">
    <location>
        <begin position="83"/>
        <end position="148"/>
    </location>
</feature>
<feature type="compositionally biased region" description="Polar residues" evidence="1">
    <location>
        <begin position="96"/>
        <end position="111"/>
    </location>
</feature>